<comment type="caution">
    <text evidence="1">The sequence shown here is derived from an EMBL/GenBank/DDBJ whole genome shotgun (WGS) entry which is preliminary data.</text>
</comment>
<dbReference type="Proteomes" id="UP000265520">
    <property type="component" value="Unassembled WGS sequence"/>
</dbReference>
<proteinExistence type="predicted"/>
<organism evidence="1 2">
    <name type="scientific">Trifolium medium</name>
    <dbReference type="NCBI Taxonomy" id="97028"/>
    <lineage>
        <taxon>Eukaryota</taxon>
        <taxon>Viridiplantae</taxon>
        <taxon>Streptophyta</taxon>
        <taxon>Embryophyta</taxon>
        <taxon>Tracheophyta</taxon>
        <taxon>Spermatophyta</taxon>
        <taxon>Magnoliopsida</taxon>
        <taxon>eudicotyledons</taxon>
        <taxon>Gunneridae</taxon>
        <taxon>Pentapetalae</taxon>
        <taxon>rosids</taxon>
        <taxon>fabids</taxon>
        <taxon>Fabales</taxon>
        <taxon>Fabaceae</taxon>
        <taxon>Papilionoideae</taxon>
        <taxon>50 kb inversion clade</taxon>
        <taxon>NPAAA clade</taxon>
        <taxon>Hologalegina</taxon>
        <taxon>IRL clade</taxon>
        <taxon>Trifolieae</taxon>
        <taxon>Trifolium</taxon>
    </lineage>
</organism>
<dbReference type="AlphaFoldDB" id="A0A392RE25"/>
<keyword evidence="2" id="KW-1185">Reference proteome</keyword>
<reference evidence="1 2" key="1">
    <citation type="journal article" date="2018" name="Front. Plant Sci.">
        <title>Red Clover (Trifolium pratense) and Zigzag Clover (T. medium) - A Picture of Genomic Similarities and Differences.</title>
        <authorList>
            <person name="Dluhosova J."/>
            <person name="Istvanek J."/>
            <person name="Nedelnik J."/>
            <person name="Repkova J."/>
        </authorList>
    </citation>
    <scope>NUCLEOTIDE SEQUENCE [LARGE SCALE GENOMIC DNA]</scope>
    <source>
        <strain evidence="2">cv. 10/8</strain>
        <tissue evidence="1">Leaf</tissue>
    </source>
</reference>
<name>A0A392RE25_9FABA</name>
<protein>
    <submittedName>
        <fullName evidence="1">Uncharacterized protein</fullName>
    </submittedName>
</protein>
<evidence type="ECO:0000313" key="2">
    <source>
        <dbReference type="Proteomes" id="UP000265520"/>
    </source>
</evidence>
<accession>A0A392RE25</accession>
<feature type="non-terminal residue" evidence="1">
    <location>
        <position position="69"/>
    </location>
</feature>
<sequence>MPCDGPIVMVLTNERLGCGLVVTGGVSGVVDGRHPQGVDRHACVDRVNANNSFSHTIFDYSNYLIFRCS</sequence>
<evidence type="ECO:0000313" key="1">
    <source>
        <dbReference type="EMBL" id="MCI34811.1"/>
    </source>
</evidence>
<dbReference type="EMBL" id="LXQA010217294">
    <property type="protein sequence ID" value="MCI34811.1"/>
    <property type="molecule type" value="Genomic_DNA"/>
</dbReference>